<dbReference type="PANTHER" id="PTHR23513:SF11">
    <property type="entry name" value="STAPHYLOFERRIN A TRANSPORTER"/>
    <property type="match status" value="1"/>
</dbReference>
<evidence type="ECO:0000256" key="1">
    <source>
        <dbReference type="ARBA" id="ARBA00004651"/>
    </source>
</evidence>
<feature type="region of interest" description="Disordered" evidence="7">
    <location>
        <begin position="405"/>
        <end position="425"/>
    </location>
</feature>
<reference evidence="10" key="1">
    <citation type="submission" date="2021-03" db="EMBL/GenBank/DDBJ databases">
        <title>Whole genome shotgun sequence of Actinoplanes consettensis NBRC 14913.</title>
        <authorList>
            <person name="Komaki H."/>
            <person name="Tamura T."/>
        </authorList>
    </citation>
    <scope>NUCLEOTIDE SEQUENCE</scope>
    <source>
        <strain evidence="10">NBRC 14913</strain>
    </source>
</reference>
<comment type="caution">
    <text evidence="10">The sequence shown here is derived from an EMBL/GenBank/DDBJ whole genome shotgun (WGS) entry which is preliminary data.</text>
</comment>
<evidence type="ECO:0000313" key="10">
    <source>
        <dbReference type="EMBL" id="GIM82908.1"/>
    </source>
</evidence>
<keyword evidence="2" id="KW-0813">Transport</keyword>
<protein>
    <recommendedName>
        <fullName evidence="9">Major facilitator superfamily (MFS) profile domain-containing protein</fullName>
    </recommendedName>
</protein>
<evidence type="ECO:0000313" key="11">
    <source>
        <dbReference type="Proteomes" id="UP000680865"/>
    </source>
</evidence>
<dbReference type="GO" id="GO:0022857">
    <property type="term" value="F:transmembrane transporter activity"/>
    <property type="evidence" value="ECO:0007669"/>
    <property type="project" value="InterPro"/>
</dbReference>
<evidence type="ECO:0000256" key="2">
    <source>
        <dbReference type="ARBA" id="ARBA00022448"/>
    </source>
</evidence>
<dbReference type="PROSITE" id="PS50850">
    <property type="entry name" value="MFS"/>
    <property type="match status" value="1"/>
</dbReference>
<dbReference type="Pfam" id="PF05977">
    <property type="entry name" value="MFS_3"/>
    <property type="match status" value="1"/>
</dbReference>
<feature type="transmembrane region" description="Helical" evidence="8">
    <location>
        <begin position="12"/>
        <end position="37"/>
    </location>
</feature>
<feature type="transmembrane region" description="Helical" evidence="8">
    <location>
        <begin position="143"/>
        <end position="162"/>
    </location>
</feature>
<feature type="transmembrane region" description="Helical" evidence="8">
    <location>
        <begin position="363"/>
        <end position="382"/>
    </location>
</feature>
<dbReference type="RefSeq" id="WP_213002730.1">
    <property type="nucleotide sequence ID" value="NZ_BAAATW010000006.1"/>
</dbReference>
<evidence type="ECO:0000256" key="3">
    <source>
        <dbReference type="ARBA" id="ARBA00022475"/>
    </source>
</evidence>
<evidence type="ECO:0000256" key="6">
    <source>
        <dbReference type="ARBA" id="ARBA00023136"/>
    </source>
</evidence>
<dbReference type="PANTHER" id="PTHR23513">
    <property type="entry name" value="INTEGRAL MEMBRANE EFFLUX PROTEIN-RELATED"/>
    <property type="match status" value="1"/>
</dbReference>
<evidence type="ECO:0000256" key="7">
    <source>
        <dbReference type="SAM" id="MobiDB-lite"/>
    </source>
</evidence>
<keyword evidence="3" id="KW-1003">Cell membrane</keyword>
<dbReference type="InterPro" id="IPR010290">
    <property type="entry name" value="TM_effector"/>
</dbReference>
<name>A0A919T2Z1_9ACTN</name>
<feature type="transmembrane region" description="Helical" evidence="8">
    <location>
        <begin position="168"/>
        <end position="187"/>
    </location>
</feature>
<dbReference type="Gene3D" id="1.20.1250.20">
    <property type="entry name" value="MFS general substrate transporter like domains"/>
    <property type="match status" value="1"/>
</dbReference>
<keyword evidence="6 8" id="KW-0472">Membrane</keyword>
<evidence type="ECO:0000259" key="9">
    <source>
        <dbReference type="PROSITE" id="PS50850"/>
    </source>
</evidence>
<feature type="transmembrane region" description="Helical" evidence="8">
    <location>
        <begin position="43"/>
        <end position="66"/>
    </location>
</feature>
<accession>A0A919T2Z1</accession>
<organism evidence="10 11">
    <name type="scientific">Winogradskya consettensis</name>
    <dbReference type="NCBI Taxonomy" id="113560"/>
    <lineage>
        <taxon>Bacteria</taxon>
        <taxon>Bacillati</taxon>
        <taxon>Actinomycetota</taxon>
        <taxon>Actinomycetes</taxon>
        <taxon>Micromonosporales</taxon>
        <taxon>Micromonosporaceae</taxon>
        <taxon>Winogradskya</taxon>
    </lineage>
</organism>
<feature type="transmembrane region" description="Helical" evidence="8">
    <location>
        <begin position="332"/>
        <end position="351"/>
    </location>
</feature>
<feature type="domain" description="Major facilitator superfamily (MFS) profile" evidence="9">
    <location>
        <begin position="1"/>
        <end position="385"/>
    </location>
</feature>
<evidence type="ECO:0000256" key="4">
    <source>
        <dbReference type="ARBA" id="ARBA00022692"/>
    </source>
</evidence>
<keyword evidence="4 8" id="KW-0812">Transmembrane</keyword>
<dbReference type="GO" id="GO:0005886">
    <property type="term" value="C:plasma membrane"/>
    <property type="evidence" value="ECO:0007669"/>
    <property type="project" value="UniProtKB-SubCell"/>
</dbReference>
<comment type="subcellular location">
    <subcellularLocation>
        <location evidence="1">Cell membrane</location>
        <topology evidence="1">Multi-pass membrane protein</topology>
    </subcellularLocation>
</comment>
<feature type="transmembrane region" description="Helical" evidence="8">
    <location>
        <begin position="208"/>
        <end position="233"/>
    </location>
</feature>
<proteinExistence type="predicted"/>
<gene>
    <name evidence="10" type="ORF">Aco04nite_83870</name>
</gene>
<evidence type="ECO:0000256" key="8">
    <source>
        <dbReference type="SAM" id="Phobius"/>
    </source>
</evidence>
<feature type="transmembrane region" description="Helical" evidence="8">
    <location>
        <begin position="102"/>
        <end position="123"/>
    </location>
</feature>
<dbReference type="AlphaFoldDB" id="A0A919T2Z1"/>
<keyword evidence="5 8" id="KW-1133">Transmembrane helix</keyword>
<dbReference type="SUPFAM" id="SSF103473">
    <property type="entry name" value="MFS general substrate transporter"/>
    <property type="match status" value="1"/>
</dbReference>
<dbReference type="CDD" id="cd06173">
    <property type="entry name" value="MFS_MefA_like"/>
    <property type="match status" value="1"/>
</dbReference>
<dbReference type="InterPro" id="IPR020846">
    <property type="entry name" value="MFS_dom"/>
</dbReference>
<feature type="transmembrane region" description="Helical" evidence="8">
    <location>
        <begin position="78"/>
        <end position="96"/>
    </location>
</feature>
<sequence length="425" mass="43045">MSFTSEPSRWGDVYVAAAARGITVCGDFLAATALALALQQAGAGGLVVSGLMLAAIAPIALLAPVAGRIADRVDSRTVLIVAGVAQAAVCTVLAFVGTPILIIALVALLSCGLAVTQPTLAALLPAMVRREDVGRAGGINQTAFSLGVLIAPALAGVLVGRFGVRVPLLIDAASYLSLVAAGLFLRTRRGKAAPRTAGARWRLRDDRLVAVMTLAVAATVAGVGAINVIEVFFIRETLHASTTTFGLISGSWAAGVVVGSLVFGRLTKRGDVRMALVLMGGCCLAVVAAAGVPNAWLMVPLWLVGGAFNGGLNVCTAVVVAERIPEAVRGRAWATISSATQTGGMIGFVVGGPLLELFAPRPLVAAAGLAGLAAVIACVVPVRRAEAMSARRAGAASVGRAEREIPRLRPMEQGVSQPAGDSVGS</sequence>
<dbReference type="Proteomes" id="UP000680865">
    <property type="component" value="Unassembled WGS sequence"/>
</dbReference>
<feature type="transmembrane region" description="Helical" evidence="8">
    <location>
        <begin position="299"/>
        <end position="320"/>
    </location>
</feature>
<evidence type="ECO:0000256" key="5">
    <source>
        <dbReference type="ARBA" id="ARBA00022989"/>
    </source>
</evidence>
<dbReference type="InterPro" id="IPR036259">
    <property type="entry name" value="MFS_trans_sf"/>
</dbReference>
<keyword evidence="11" id="KW-1185">Reference proteome</keyword>
<dbReference type="EMBL" id="BOQP01000052">
    <property type="protein sequence ID" value="GIM82908.1"/>
    <property type="molecule type" value="Genomic_DNA"/>
</dbReference>
<feature type="transmembrane region" description="Helical" evidence="8">
    <location>
        <begin position="245"/>
        <end position="263"/>
    </location>
</feature>
<feature type="transmembrane region" description="Helical" evidence="8">
    <location>
        <begin position="275"/>
        <end position="293"/>
    </location>
</feature>